<dbReference type="GO" id="GO:0006412">
    <property type="term" value="P:translation"/>
    <property type="evidence" value="ECO:0007669"/>
    <property type="project" value="UniProtKB-UniRule"/>
</dbReference>
<dbReference type="Pfam" id="PF00828">
    <property type="entry name" value="Ribosomal_L27A"/>
    <property type="match status" value="1"/>
</dbReference>
<comment type="function">
    <text evidence="4">Binds to the 23S rRNA.</text>
</comment>
<name>A0A9X2L280_9BACT</name>
<dbReference type="InterPro" id="IPR021131">
    <property type="entry name" value="Ribosomal_uL15/eL18"/>
</dbReference>
<dbReference type="AlphaFoldDB" id="A0A9X2L280"/>
<evidence type="ECO:0000256" key="1">
    <source>
        <dbReference type="ARBA" id="ARBA00007320"/>
    </source>
</evidence>
<organism evidence="8 9">
    <name type="scientific">Gracilimonas sediminicola</name>
    <dbReference type="NCBI Taxonomy" id="2952158"/>
    <lineage>
        <taxon>Bacteria</taxon>
        <taxon>Pseudomonadati</taxon>
        <taxon>Balneolota</taxon>
        <taxon>Balneolia</taxon>
        <taxon>Balneolales</taxon>
        <taxon>Balneolaceae</taxon>
        <taxon>Gracilimonas</taxon>
    </lineage>
</organism>
<keyword evidence="9" id="KW-1185">Reference proteome</keyword>
<dbReference type="GO" id="GO:0019843">
    <property type="term" value="F:rRNA binding"/>
    <property type="evidence" value="ECO:0007669"/>
    <property type="project" value="UniProtKB-UniRule"/>
</dbReference>
<dbReference type="InterPro" id="IPR001196">
    <property type="entry name" value="Ribosomal_uL15_CS"/>
</dbReference>
<dbReference type="InterPro" id="IPR005749">
    <property type="entry name" value="Ribosomal_uL15_bac-type"/>
</dbReference>
<accession>A0A9X2L280</accession>
<dbReference type="EMBL" id="JANDBC010000001">
    <property type="protein sequence ID" value="MCP9290889.1"/>
    <property type="molecule type" value="Genomic_DNA"/>
</dbReference>
<evidence type="ECO:0000256" key="3">
    <source>
        <dbReference type="ARBA" id="ARBA00023274"/>
    </source>
</evidence>
<keyword evidence="4" id="KW-0699">rRNA-binding</keyword>
<dbReference type="NCBIfam" id="TIGR01071">
    <property type="entry name" value="rplO_bact"/>
    <property type="match status" value="1"/>
</dbReference>
<feature type="domain" description="Large ribosomal subunit protein uL15/eL18" evidence="7">
    <location>
        <begin position="76"/>
        <end position="146"/>
    </location>
</feature>
<dbReference type="PANTHER" id="PTHR12934:SF11">
    <property type="entry name" value="LARGE RIBOSOMAL SUBUNIT PROTEIN UL15M"/>
    <property type="match status" value="1"/>
</dbReference>
<dbReference type="PROSITE" id="PS00475">
    <property type="entry name" value="RIBOSOMAL_L15"/>
    <property type="match status" value="1"/>
</dbReference>
<comment type="caution">
    <text evidence="8">The sequence shown here is derived from an EMBL/GenBank/DDBJ whole genome shotgun (WGS) entry which is preliminary data.</text>
</comment>
<dbReference type="RefSeq" id="WP_255133373.1">
    <property type="nucleotide sequence ID" value="NZ_JANDBC010000001.1"/>
</dbReference>
<dbReference type="InterPro" id="IPR036227">
    <property type="entry name" value="Ribosomal_uL15/eL18_sf"/>
</dbReference>
<dbReference type="GO" id="GO:0003735">
    <property type="term" value="F:structural constituent of ribosome"/>
    <property type="evidence" value="ECO:0007669"/>
    <property type="project" value="InterPro"/>
</dbReference>
<dbReference type="SUPFAM" id="SSF52080">
    <property type="entry name" value="Ribosomal proteins L15p and L18e"/>
    <property type="match status" value="1"/>
</dbReference>
<feature type="compositionally biased region" description="Gly residues" evidence="6">
    <location>
        <begin position="21"/>
        <end position="35"/>
    </location>
</feature>
<dbReference type="InterPro" id="IPR030878">
    <property type="entry name" value="Ribosomal_uL15"/>
</dbReference>
<evidence type="ECO:0000256" key="4">
    <source>
        <dbReference type="HAMAP-Rule" id="MF_01341"/>
    </source>
</evidence>
<dbReference type="Gene3D" id="3.100.10.10">
    <property type="match status" value="1"/>
</dbReference>
<evidence type="ECO:0000313" key="8">
    <source>
        <dbReference type="EMBL" id="MCP9290889.1"/>
    </source>
</evidence>
<protein>
    <recommendedName>
        <fullName evidence="4">Large ribosomal subunit protein uL15</fullName>
    </recommendedName>
</protein>
<dbReference type="PANTHER" id="PTHR12934">
    <property type="entry name" value="50S RIBOSOMAL PROTEIN L15"/>
    <property type="match status" value="1"/>
</dbReference>
<comment type="similarity">
    <text evidence="1 4 5">Belongs to the universal ribosomal protein uL15 family.</text>
</comment>
<comment type="subunit">
    <text evidence="4">Part of the 50S ribosomal subunit.</text>
</comment>
<evidence type="ECO:0000256" key="6">
    <source>
        <dbReference type="SAM" id="MobiDB-lite"/>
    </source>
</evidence>
<evidence type="ECO:0000313" key="9">
    <source>
        <dbReference type="Proteomes" id="UP001139125"/>
    </source>
</evidence>
<keyword evidence="2 4" id="KW-0689">Ribosomal protein</keyword>
<evidence type="ECO:0000259" key="7">
    <source>
        <dbReference type="Pfam" id="PF00828"/>
    </source>
</evidence>
<gene>
    <name evidence="4 8" type="primary">rplO</name>
    <name evidence="8" type="ORF">NM125_04775</name>
</gene>
<reference evidence="8" key="1">
    <citation type="submission" date="2022-06" db="EMBL/GenBank/DDBJ databases">
        <title>Gracilimonas sp. CAU 1638 isolated from sea sediment.</title>
        <authorList>
            <person name="Kim W."/>
        </authorList>
    </citation>
    <scope>NUCLEOTIDE SEQUENCE</scope>
    <source>
        <strain evidence="8">CAU 1638</strain>
    </source>
</reference>
<feature type="region of interest" description="Disordered" evidence="6">
    <location>
        <begin position="1"/>
        <end position="54"/>
    </location>
</feature>
<keyword evidence="3 4" id="KW-0687">Ribonucleoprotein</keyword>
<keyword evidence="4" id="KW-0694">RNA-binding</keyword>
<evidence type="ECO:0000256" key="2">
    <source>
        <dbReference type="ARBA" id="ARBA00022980"/>
    </source>
</evidence>
<dbReference type="Proteomes" id="UP001139125">
    <property type="component" value="Unassembled WGS sequence"/>
</dbReference>
<sequence>MDLSNLKAPIPNQKNTKRVGRGQGSGRGEQSGRGHNGQKSRSGHKQRAWFEGGQMPLQRRLPKFGFTNINRTEFRVINVHTISEFIEAGKLNKTITLEELINSGLASEGEKVKLLGRGELEHKIEIEVHAASKSASEKVEAAGGSLTLV</sequence>
<dbReference type="HAMAP" id="MF_01341">
    <property type="entry name" value="Ribosomal_uL15"/>
    <property type="match status" value="1"/>
</dbReference>
<dbReference type="GO" id="GO:0022625">
    <property type="term" value="C:cytosolic large ribosomal subunit"/>
    <property type="evidence" value="ECO:0007669"/>
    <property type="project" value="TreeGrafter"/>
</dbReference>
<evidence type="ECO:0000256" key="5">
    <source>
        <dbReference type="RuleBase" id="RU003888"/>
    </source>
</evidence>
<proteinExistence type="inferred from homology"/>
<feature type="compositionally biased region" description="Basic residues" evidence="6">
    <location>
        <begin position="36"/>
        <end position="47"/>
    </location>
</feature>